<keyword evidence="1" id="KW-0106">Calcium</keyword>
<feature type="domain" description="EF-hand" evidence="2">
    <location>
        <begin position="186"/>
        <end position="221"/>
    </location>
</feature>
<dbReference type="InterPro" id="IPR018247">
    <property type="entry name" value="EF_Hand_1_Ca_BS"/>
</dbReference>
<dbReference type="Gene3D" id="1.10.238.10">
    <property type="entry name" value="EF-hand"/>
    <property type="match status" value="1"/>
</dbReference>
<dbReference type="PROSITE" id="PS00018">
    <property type="entry name" value="EF_HAND_1"/>
    <property type="match status" value="1"/>
</dbReference>
<dbReference type="EMBL" id="HBIA01001121">
    <property type="protein sequence ID" value="CAE0228769.1"/>
    <property type="molecule type" value="Transcribed_RNA"/>
</dbReference>
<accession>A0A7S3FV94</accession>
<evidence type="ECO:0000313" key="3">
    <source>
        <dbReference type="EMBL" id="CAE0228769.1"/>
    </source>
</evidence>
<dbReference type="GO" id="GO:0005509">
    <property type="term" value="F:calcium ion binding"/>
    <property type="evidence" value="ECO:0007669"/>
    <property type="project" value="InterPro"/>
</dbReference>
<dbReference type="SUPFAM" id="SSF47473">
    <property type="entry name" value="EF-hand"/>
    <property type="match status" value="1"/>
</dbReference>
<evidence type="ECO:0000259" key="2">
    <source>
        <dbReference type="PROSITE" id="PS50222"/>
    </source>
</evidence>
<dbReference type="AlphaFoldDB" id="A0A7S3FV94"/>
<dbReference type="InterPro" id="IPR002048">
    <property type="entry name" value="EF_hand_dom"/>
</dbReference>
<dbReference type="PROSITE" id="PS50222">
    <property type="entry name" value="EF_HAND_2"/>
    <property type="match status" value="1"/>
</dbReference>
<evidence type="ECO:0000256" key="1">
    <source>
        <dbReference type="ARBA" id="ARBA00022837"/>
    </source>
</evidence>
<gene>
    <name evidence="3" type="ORF">SRAS04492_LOCUS553</name>
</gene>
<organism evidence="3">
    <name type="scientific">Strombidium rassoulzadegani</name>
    <dbReference type="NCBI Taxonomy" id="1082188"/>
    <lineage>
        <taxon>Eukaryota</taxon>
        <taxon>Sar</taxon>
        <taxon>Alveolata</taxon>
        <taxon>Ciliophora</taxon>
        <taxon>Intramacronucleata</taxon>
        <taxon>Spirotrichea</taxon>
        <taxon>Oligotrichia</taxon>
        <taxon>Strombidiidae</taxon>
        <taxon>Strombidium</taxon>
    </lineage>
</organism>
<dbReference type="Pfam" id="PF13499">
    <property type="entry name" value="EF-hand_7"/>
    <property type="match status" value="1"/>
</dbReference>
<proteinExistence type="predicted"/>
<reference evidence="3" key="1">
    <citation type="submission" date="2021-01" db="EMBL/GenBank/DDBJ databases">
        <authorList>
            <person name="Corre E."/>
            <person name="Pelletier E."/>
            <person name="Niang G."/>
            <person name="Scheremetjew M."/>
            <person name="Finn R."/>
            <person name="Kale V."/>
            <person name="Holt S."/>
            <person name="Cochrane G."/>
            <person name="Meng A."/>
            <person name="Brown T."/>
            <person name="Cohen L."/>
        </authorList>
    </citation>
    <scope>NUCLEOTIDE SEQUENCE</scope>
    <source>
        <strain evidence="3">Ras09</strain>
    </source>
</reference>
<sequence length="255" mass="30287">MGLVASKNLREENRKRERLLKNQIMGKGGDLPEEEEAALAAKDEGFYMTSYMKQYNEMTNQDYSKGFEPQRLDDFYKEFTKYRKDQSVMPRQINFTFDVKFSGIEIEEEVITQIHDLLDKFQSVNENCVRPNLIKREYEKHKLYEKYPSLYSMVCWVTDANEFSGTESMTYQEFVQYAIFFFSQRYHEEGLCYIFQLLDIDNNGCLDKREFDEACQRAGLNNVFKEKIDEIFEKASSDGKFIKFSDFAFFMRSGK</sequence>
<name>A0A7S3FV94_9SPIT</name>
<dbReference type="InterPro" id="IPR011992">
    <property type="entry name" value="EF-hand-dom_pair"/>
</dbReference>
<protein>
    <recommendedName>
        <fullName evidence="2">EF-hand domain-containing protein</fullName>
    </recommendedName>
</protein>